<keyword evidence="2" id="KW-1185">Reference proteome</keyword>
<reference evidence="1" key="1">
    <citation type="journal article" date="2023" name="G3 (Bethesda)">
        <title>Whole genome assemblies of Zophobas morio and Tenebrio molitor.</title>
        <authorList>
            <person name="Kaur S."/>
            <person name="Stinson S.A."/>
            <person name="diCenzo G.C."/>
        </authorList>
    </citation>
    <scope>NUCLEOTIDE SEQUENCE</scope>
    <source>
        <strain evidence="1">QUZm001</strain>
    </source>
</reference>
<accession>A0AA38HY65</accession>
<evidence type="ECO:0000313" key="2">
    <source>
        <dbReference type="Proteomes" id="UP001168821"/>
    </source>
</evidence>
<evidence type="ECO:0000313" key="1">
    <source>
        <dbReference type="EMBL" id="KAJ3645753.1"/>
    </source>
</evidence>
<dbReference type="AlphaFoldDB" id="A0AA38HY65"/>
<dbReference type="Proteomes" id="UP001168821">
    <property type="component" value="Unassembled WGS sequence"/>
</dbReference>
<protein>
    <recommendedName>
        <fullName evidence="3">Protein sleepless</fullName>
    </recommendedName>
</protein>
<sequence length="97" mass="10604">MLEDQTCQASTSTSEAACLTHIYKANENAKENTIEKSCVNRAKDGKYDCIKHKKEEVEITCDTCVEDFCNEKSGADKISLASLAVVSVIALIAPKFL</sequence>
<evidence type="ECO:0008006" key="3">
    <source>
        <dbReference type="Google" id="ProtNLM"/>
    </source>
</evidence>
<proteinExistence type="predicted"/>
<dbReference type="EMBL" id="JALNTZ010000007">
    <property type="protein sequence ID" value="KAJ3645753.1"/>
    <property type="molecule type" value="Genomic_DNA"/>
</dbReference>
<organism evidence="1 2">
    <name type="scientific">Zophobas morio</name>
    <dbReference type="NCBI Taxonomy" id="2755281"/>
    <lineage>
        <taxon>Eukaryota</taxon>
        <taxon>Metazoa</taxon>
        <taxon>Ecdysozoa</taxon>
        <taxon>Arthropoda</taxon>
        <taxon>Hexapoda</taxon>
        <taxon>Insecta</taxon>
        <taxon>Pterygota</taxon>
        <taxon>Neoptera</taxon>
        <taxon>Endopterygota</taxon>
        <taxon>Coleoptera</taxon>
        <taxon>Polyphaga</taxon>
        <taxon>Cucujiformia</taxon>
        <taxon>Tenebrionidae</taxon>
        <taxon>Zophobas</taxon>
    </lineage>
</organism>
<gene>
    <name evidence="1" type="ORF">Zmor_023388</name>
</gene>
<comment type="caution">
    <text evidence="1">The sequence shown here is derived from an EMBL/GenBank/DDBJ whole genome shotgun (WGS) entry which is preliminary data.</text>
</comment>
<name>A0AA38HY65_9CUCU</name>